<dbReference type="Proteomes" id="UP000789920">
    <property type="component" value="Unassembled WGS sequence"/>
</dbReference>
<evidence type="ECO:0000313" key="1">
    <source>
        <dbReference type="EMBL" id="CAG8812839.1"/>
    </source>
</evidence>
<name>A0ACA9RWP9_9GLOM</name>
<accession>A0ACA9RWP9</accession>
<keyword evidence="2" id="KW-1185">Reference proteome</keyword>
<dbReference type="EMBL" id="CAJVQC010074166">
    <property type="protein sequence ID" value="CAG8812839.1"/>
    <property type="molecule type" value="Genomic_DNA"/>
</dbReference>
<evidence type="ECO:0000313" key="2">
    <source>
        <dbReference type="Proteomes" id="UP000789920"/>
    </source>
</evidence>
<gene>
    <name evidence="1" type="ORF">RPERSI_LOCUS23624</name>
</gene>
<organism evidence="1 2">
    <name type="scientific">Racocetra persica</name>
    <dbReference type="NCBI Taxonomy" id="160502"/>
    <lineage>
        <taxon>Eukaryota</taxon>
        <taxon>Fungi</taxon>
        <taxon>Fungi incertae sedis</taxon>
        <taxon>Mucoromycota</taxon>
        <taxon>Glomeromycotina</taxon>
        <taxon>Glomeromycetes</taxon>
        <taxon>Diversisporales</taxon>
        <taxon>Gigasporaceae</taxon>
        <taxon>Racocetra</taxon>
    </lineage>
</organism>
<sequence>RFQISLSKFKISDEIKKRGSYKPQIKAKLNTYLLLTKDNKIKLKDLLDNSTPKIVEKEWDLSDKDQVVNRDQLFKENNLNLDPDDCISRSYREKEVVSGSRIPVARYLYVEYLKHSEQCVISQSQRDPPYRLLPYMKKSIENLLGLNVRTSDIIAQNARI</sequence>
<feature type="non-terminal residue" evidence="1">
    <location>
        <position position="1"/>
    </location>
</feature>
<feature type="non-terminal residue" evidence="1">
    <location>
        <position position="160"/>
    </location>
</feature>
<reference evidence="1" key="1">
    <citation type="submission" date="2021-06" db="EMBL/GenBank/DDBJ databases">
        <authorList>
            <person name="Kallberg Y."/>
            <person name="Tangrot J."/>
            <person name="Rosling A."/>
        </authorList>
    </citation>
    <scope>NUCLEOTIDE SEQUENCE</scope>
    <source>
        <strain evidence="1">MA461A</strain>
    </source>
</reference>
<comment type="caution">
    <text evidence="1">The sequence shown here is derived from an EMBL/GenBank/DDBJ whole genome shotgun (WGS) entry which is preliminary data.</text>
</comment>
<protein>
    <submittedName>
        <fullName evidence="1">11101_t:CDS:1</fullName>
    </submittedName>
</protein>
<proteinExistence type="predicted"/>